<dbReference type="Proteomes" id="UP001595776">
    <property type="component" value="Unassembled WGS sequence"/>
</dbReference>
<feature type="DNA-binding region" description="H-T-H motif" evidence="2">
    <location>
        <begin position="42"/>
        <end position="61"/>
    </location>
</feature>
<dbReference type="RefSeq" id="WP_068152454.1">
    <property type="nucleotide sequence ID" value="NZ_JBHSCR010000005.1"/>
</dbReference>
<dbReference type="InterPro" id="IPR009057">
    <property type="entry name" value="Homeodomain-like_sf"/>
</dbReference>
<dbReference type="Gene3D" id="1.10.357.10">
    <property type="entry name" value="Tetracycline Repressor, domain 2"/>
    <property type="match status" value="1"/>
</dbReference>
<dbReference type="EMBL" id="JBHSCR010000005">
    <property type="protein sequence ID" value="MFC4347764.1"/>
    <property type="molecule type" value="Genomic_DNA"/>
</dbReference>
<dbReference type="Gene3D" id="1.10.10.60">
    <property type="entry name" value="Homeodomain-like"/>
    <property type="match status" value="1"/>
</dbReference>
<dbReference type="Pfam" id="PF00440">
    <property type="entry name" value="TetR_N"/>
    <property type="match status" value="1"/>
</dbReference>
<accession>A0ABV8UAP6</accession>
<dbReference type="SUPFAM" id="SSF46689">
    <property type="entry name" value="Homeodomain-like"/>
    <property type="match status" value="1"/>
</dbReference>
<protein>
    <submittedName>
        <fullName evidence="4">TetR/AcrR family transcriptional regulator</fullName>
    </submittedName>
</protein>
<keyword evidence="5" id="KW-1185">Reference proteome</keyword>
<reference evidence="5" key="1">
    <citation type="journal article" date="2019" name="Int. J. Syst. Evol. Microbiol.">
        <title>The Global Catalogue of Microorganisms (GCM) 10K type strain sequencing project: providing services to taxonomists for standard genome sequencing and annotation.</title>
        <authorList>
            <consortium name="The Broad Institute Genomics Platform"/>
            <consortium name="The Broad Institute Genome Sequencing Center for Infectious Disease"/>
            <person name="Wu L."/>
            <person name="Ma J."/>
        </authorList>
    </citation>
    <scope>NUCLEOTIDE SEQUENCE [LARGE SCALE GENOMIC DNA]</scope>
    <source>
        <strain evidence="5">CGMCC 1.15304</strain>
    </source>
</reference>
<name>A0ABV8UAP6_9PROT</name>
<dbReference type="PROSITE" id="PS50977">
    <property type="entry name" value="HTH_TETR_2"/>
    <property type="match status" value="1"/>
</dbReference>
<evidence type="ECO:0000259" key="3">
    <source>
        <dbReference type="PROSITE" id="PS50977"/>
    </source>
</evidence>
<comment type="caution">
    <text evidence="4">The sequence shown here is derived from an EMBL/GenBank/DDBJ whole genome shotgun (WGS) entry which is preliminary data.</text>
</comment>
<organism evidence="4 5">
    <name type="scientific">Kordiimonas lipolytica</name>
    <dbReference type="NCBI Taxonomy" id="1662421"/>
    <lineage>
        <taxon>Bacteria</taxon>
        <taxon>Pseudomonadati</taxon>
        <taxon>Pseudomonadota</taxon>
        <taxon>Alphaproteobacteria</taxon>
        <taxon>Kordiimonadales</taxon>
        <taxon>Kordiimonadaceae</taxon>
        <taxon>Kordiimonas</taxon>
    </lineage>
</organism>
<dbReference type="PROSITE" id="PS01081">
    <property type="entry name" value="HTH_TETR_1"/>
    <property type="match status" value="1"/>
</dbReference>
<evidence type="ECO:0000313" key="4">
    <source>
        <dbReference type="EMBL" id="MFC4347764.1"/>
    </source>
</evidence>
<evidence type="ECO:0000256" key="1">
    <source>
        <dbReference type="ARBA" id="ARBA00023125"/>
    </source>
</evidence>
<dbReference type="InterPro" id="IPR023772">
    <property type="entry name" value="DNA-bd_HTH_TetR-type_CS"/>
</dbReference>
<dbReference type="PANTHER" id="PTHR43479">
    <property type="entry name" value="ACREF/ENVCD OPERON REPRESSOR-RELATED"/>
    <property type="match status" value="1"/>
</dbReference>
<dbReference type="PRINTS" id="PR00455">
    <property type="entry name" value="HTHTETR"/>
</dbReference>
<sequence>MNQLSFLDHLKTPRTARGRKTQAKIIQAAEIEFGERGYHEASITSITQRAKVALGTFYVYFESKEELFRALVIYMGKLARATIAEKIGKAPDRITAERRGIEAFIEFTRANKNNYRIIGEAQFVAEDAYREYYRVFAEAYRDNLKMSAEKGEIEAGHEEERAWALIGMNVFLGMNYGLWDETKSASEIAAAVGDLITYGLKGSKGS</sequence>
<feature type="domain" description="HTH tetR-type" evidence="3">
    <location>
        <begin position="19"/>
        <end position="79"/>
    </location>
</feature>
<dbReference type="PANTHER" id="PTHR43479:SF11">
    <property type="entry name" value="ACREF_ENVCD OPERON REPRESSOR-RELATED"/>
    <property type="match status" value="1"/>
</dbReference>
<dbReference type="InterPro" id="IPR050624">
    <property type="entry name" value="HTH-type_Tx_Regulator"/>
</dbReference>
<evidence type="ECO:0000256" key="2">
    <source>
        <dbReference type="PROSITE-ProRule" id="PRU00335"/>
    </source>
</evidence>
<proteinExistence type="predicted"/>
<dbReference type="InterPro" id="IPR001647">
    <property type="entry name" value="HTH_TetR"/>
</dbReference>
<evidence type="ECO:0000313" key="5">
    <source>
        <dbReference type="Proteomes" id="UP001595776"/>
    </source>
</evidence>
<gene>
    <name evidence="4" type="ORF">ACFO5Q_07915</name>
</gene>
<keyword evidence="1 2" id="KW-0238">DNA-binding</keyword>